<dbReference type="Proteomes" id="UP000190637">
    <property type="component" value="Unassembled WGS sequence"/>
</dbReference>
<dbReference type="InterPro" id="IPR005119">
    <property type="entry name" value="LysR_subst-bd"/>
</dbReference>
<evidence type="ECO:0000259" key="5">
    <source>
        <dbReference type="PROSITE" id="PS50931"/>
    </source>
</evidence>
<name>A0A1T4K136_9ACTN</name>
<evidence type="ECO:0000256" key="4">
    <source>
        <dbReference type="ARBA" id="ARBA00023163"/>
    </source>
</evidence>
<organism evidence="6 7">
    <name type="scientific">Marinactinospora thermotolerans DSM 45154</name>
    <dbReference type="NCBI Taxonomy" id="1122192"/>
    <lineage>
        <taxon>Bacteria</taxon>
        <taxon>Bacillati</taxon>
        <taxon>Actinomycetota</taxon>
        <taxon>Actinomycetes</taxon>
        <taxon>Streptosporangiales</taxon>
        <taxon>Nocardiopsidaceae</taxon>
        <taxon>Marinactinospora</taxon>
    </lineage>
</organism>
<keyword evidence="2" id="KW-0805">Transcription regulation</keyword>
<evidence type="ECO:0000313" key="6">
    <source>
        <dbReference type="EMBL" id="SJZ36196.1"/>
    </source>
</evidence>
<dbReference type="GO" id="GO:0003677">
    <property type="term" value="F:DNA binding"/>
    <property type="evidence" value="ECO:0007669"/>
    <property type="project" value="UniProtKB-KW"/>
</dbReference>
<dbReference type="AlphaFoldDB" id="A0A1T4K136"/>
<evidence type="ECO:0000256" key="3">
    <source>
        <dbReference type="ARBA" id="ARBA00023125"/>
    </source>
</evidence>
<evidence type="ECO:0000256" key="1">
    <source>
        <dbReference type="ARBA" id="ARBA00009437"/>
    </source>
</evidence>
<keyword evidence="7" id="KW-1185">Reference proteome</keyword>
<keyword evidence="4" id="KW-0804">Transcription</keyword>
<dbReference type="PRINTS" id="PR00039">
    <property type="entry name" value="HTHLYSR"/>
</dbReference>
<evidence type="ECO:0000256" key="2">
    <source>
        <dbReference type="ARBA" id="ARBA00023015"/>
    </source>
</evidence>
<dbReference type="InterPro" id="IPR036390">
    <property type="entry name" value="WH_DNA-bd_sf"/>
</dbReference>
<dbReference type="Pfam" id="PF03466">
    <property type="entry name" value="LysR_substrate"/>
    <property type="match status" value="1"/>
</dbReference>
<dbReference type="PROSITE" id="PS50931">
    <property type="entry name" value="HTH_LYSR"/>
    <property type="match status" value="1"/>
</dbReference>
<proteinExistence type="inferred from homology"/>
<dbReference type="GO" id="GO:0005829">
    <property type="term" value="C:cytosol"/>
    <property type="evidence" value="ECO:0007669"/>
    <property type="project" value="TreeGrafter"/>
</dbReference>
<dbReference type="InterPro" id="IPR050950">
    <property type="entry name" value="HTH-type_LysR_regulators"/>
</dbReference>
<dbReference type="OrthoDB" id="3181812at2"/>
<comment type="similarity">
    <text evidence="1">Belongs to the LysR transcriptional regulatory family.</text>
</comment>
<feature type="domain" description="HTH lysR-type" evidence="5">
    <location>
        <begin position="1"/>
        <end position="58"/>
    </location>
</feature>
<dbReference type="Gene3D" id="3.40.190.290">
    <property type="match status" value="1"/>
</dbReference>
<dbReference type="RefSeq" id="WP_078759557.1">
    <property type="nucleotide sequence ID" value="NZ_FUWS01000001.1"/>
</dbReference>
<sequence>MDARQLAYFLAIVDEGGFNRAARALHLAQPSLSQAVRALERDLGTPLFHRVGRRVVLTEAGHAMVEPAREVLRGLAATRAVVESVRRLRSGRVEVVSMPSPAVAPLSSAVAAFARRHPGVEVVLRAADLPGEVVEAVRTGAAELGLLGDDGPPGDPGLAVHELGAQEFVLVVPATHPLAGRGRVRPADLAGLSVVAGPPGSRMRALVDGYRDAGVEVRISVEAHHREAIIPLVVEGAGVALLAEAWARPARMAGLAVVGLDPPAHLGIWLVTRRGRLSPGAAAFRGVLLGDAEDR</sequence>
<reference evidence="6 7" key="1">
    <citation type="submission" date="2017-02" db="EMBL/GenBank/DDBJ databases">
        <authorList>
            <person name="Peterson S.W."/>
        </authorList>
    </citation>
    <scope>NUCLEOTIDE SEQUENCE [LARGE SCALE GENOMIC DNA]</scope>
    <source>
        <strain evidence="6 7">DSM 45154</strain>
    </source>
</reference>
<dbReference type="InterPro" id="IPR000847">
    <property type="entry name" value="LysR_HTH_N"/>
</dbReference>
<dbReference type="GO" id="GO:0003700">
    <property type="term" value="F:DNA-binding transcription factor activity"/>
    <property type="evidence" value="ECO:0007669"/>
    <property type="project" value="InterPro"/>
</dbReference>
<keyword evidence="3 6" id="KW-0238">DNA-binding</keyword>
<evidence type="ECO:0000313" key="7">
    <source>
        <dbReference type="Proteomes" id="UP000190637"/>
    </source>
</evidence>
<dbReference type="EMBL" id="FUWS01000001">
    <property type="protein sequence ID" value="SJZ36196.1"/>
    <property type="molecule type" value="Genomic_DNA"/>
</dbReference>
<dbReference type="SUPFAM" id="SSF46785">
    <property type="entry name" value="Winged helix' DNA-binding domain"/>
    <property type="match status" value="1"/>
</dbReference>
<dbReference type="Gene3D" id="1.10.10.10">
    <property type="entry name" value="Winged helix-like DNA-binding domain superfamily/Winged helix DNA-binding domain"/>
    <property type="match status" value="1"/>
</dbReference>
<accession>A0A1T4K136</accession>
<dbReference type="STRING" id="1122192.SAMN02745673_00107"/>
<gene>
    <name evidence="6" type="ORF">SAMN02745673_00107</name>
</gene>
<dbReference type="SUPFAM" id="SSF53850">
    <property type="entry name" value="Periplasmic binding protein-like II"/>
    <property type="match status" value="1"/>
</dbReference>
<dbReference type="Pfam" id="PF00126">
    <property type="entry name" value="HTH_1"/>
    <property type="match status" value="1"/>
</dbReference>
<dbReference type="FunFam" id="1.10.10.10:FF:000001">
    <property type="entry name" value="LysR family transcriptional regulator"/>
    <property type="match status" value="1"/>
</dbReference>
<protein>
    <submittedName>
        <fullName evidence="6">DNA-binding transcriptional regulator, LysR family</fullName>
    </submittedName>
</protein>
<dbReference type="InterPro" id="IPR036388">
    <property type="entry name" value="WH-like_DNA-bd_sf"/>
</dbReference>
<dbReference type="PANTHER" id="PTHR30419">
    <property type="entry name" value="HTH-TYPE TRANSCRIPTIONAL REGULATOR YBHD"/>
    <property type="match status" value="1"/>
</dbReference>